<feature type="compositionally biased region" description="Low complexity" evidence="1">
    <location>
        <begin position="284"/>
        <end position="293"/>
    </location>
</feature>
<comment type="caution">
    <text evidence="2">The sequence shown here is derived from an EMBL/GenBank/DDBJ whole genome shotgun (WGS) entry which is preliminary data.</text>
</comment>
<feature type="compositionally biased region" description="Polar residues" evidence="1">
    <location>
        <begin position="375"/>
        <end position="391"/>
    </location>
</feature>
<dbReference type="AlphaFoldDB" id="A0A0V0QST1"/>
<feature type="compositionally biased region" description="Polar residues" evidence="1">
    <location>
        <begin position="338"/>
        <end position="366"/>
    </location>
</feature>
<evidence type="ECO:0000313" key="2">
    <source>
        <dbReference type="EMBL" id="KRX05302.1"/>
    </source>
</evidence>
<feature type="compositionally biased region" description="Low complexity" evidence="1">
    <location>
        <begin position="305"/>
        <end position="317"/>
    </location>
</feature>
<dbReference type="Proteomes" id="UP000054937">
    <property type="component" value="Unassembled WGS sequence"/>
</dbReference>
<dbReference type="OrthoDB" id="294820at2759"/>
<dbReference type="InParanoid" id="A0A0V0QST1"/>
<feature type="region of interest" description="Disordered" evidence="1">
    <location>
        <begin position="283"/>
        <end position="323"/>
    </location>
</feature>
<sequence>MESIKSPENIQSFIQKLDEAENKEQFFEFIQNYETEFFKQYETNVQSQLPPELQKKEPQPQTPQNVQFLSQDIPLNREHLQGSQKFQKWGNRQSSKEQRDYSQHIYKNYQDQQLNPQQCVNPNQNYLDVEANSKYFYQDNDTQQFREFNRPQQDFANTQSNFLQKKQPQSFQQPGVKDIYPRQLLGNNKPEMTRPPYMGEEKMDMKLRENIEKLGGLQDCLQIMEPSLKQYEMHSMGSQPQYQQKQDFFGTNMVVNDKNTDPSGLIQGRNLTNQMVQSQFTPFQNSNNVNNQNGLERKNSSGNLQQQQQQQYQQNQYDPFSQNPYTRLQQQNISVQDPFNNSRKLNQGQDFNSSLNLPPRPNQNYRGNGLDYIEISNNNSGPKFLTSQHNLNSGKKNNSINNISQNQGSGNPFSQFEAQRNQEQQRYQFQNRAQQQYGSFGGQQGFGQFSNQQQY</sequence>
<accession>A0A0V0QST1</accession>
<evidence type="ECO:0000256" key="1">
    <source>
        <dbReference type="SAM" id="MobiDB-lite"/>
    </source>
</evidence>
<protein>
    <submittedName>
        <fullName evidence="2">Uncharacterized protein</fullName>
    </submittedName>
</protein>
<keyword evidence="3" id="KW-1185">Reference proteome</keyword>
<proteinExistence type="predicted"/>
<gene>
    <name evidence="2" type="ORF">PPERSA_00603</name>
</gene>
<feature type="compositionally biased region" description="Low complexity" evidence="1">
    <location>
        <begin position="392"/>
        <end position="431"/>
    </location>
</feature>
<dbReference type="EMBL" id="LDAU01000109">
    <property type="protein sequence ID" value="KRX05302.1"/>
    <property type="molecule type" value="Genomic_DNA"/>
</dbReference>
<name>A0A0V0QST1_PSEPJ</name>
<evidence type="ECO:0000313" key="3">
    <source>
        <dbReference type="Proteomes" id="UP000054937"/>
    </source>
</evidence>
<feature type="region of interest" description="Disordered" evidence="1">
    <location>
        <begin position="338"/>
        <end position="431"/>
    </location>
</feature>
<organism evidence="2 3">
    <name type="scientific">Pseudocohnilembus persalinus</name>
    <name type="common">Ciliate</name>
    <dbReference type="NCBI Taxonomy" id="266149"/>
    <lineage>
        <taxon>Eukaryota</taxon>
        <taxon>Sar</taxon>
        <taxon>Alveolata</taxon>
        <taxon>Ciliophora</taxon>
        <taxon>Intramacronucleata</taxon>
        <taxon>Oligohymenophorea</taxon>
        <taxon>Scuticociliatia</taxon>
        <taxon>Philasterida</taxon>
        <taxon>Pseudocohnilembidae</taxon>
        <taxon>Pseudocohnilembus</taxon>
    </lineage>
</organism>
<reference evidence="2 3" key="1">
    <citation type="journal article" date="2015" name="Sci. Rep.">
        <title>Genome of the facultative scuticociliatosis pathogen Pseudocohnilembus persalinus provides insight into its virulence through horizontal gene transfer.</title>
        <authorList>
            <person name="Xiong J."/>
            <person name="Wang G."/>
            <person name="Cheng J."/>
            <person name="Tian M."/>
            <person name="Pan X."/>
            <person name="Warren A."/>
            <person name="Jiang C."/>
            <person name="Yuan D."/>
            <person name="Miao W."/>
        </authorList>
    </citation>
    <scope>NUCLEOTIDE SEQUENCE [LARGE SCALE GENOMIC DNA]</scope>
    <source>
        <strain evidence="2">36N120E</strain>
    </source>
</reference>